<feature type="compositionally biased region" description="Low complexity" evidence="1">
    <location>
        <begin position="188"/>
        <end position="199"/>
    </location>
</feature>
<reference evidence="3" key="1">
    <citation type="submission" date="2021-02" db="EMBL/GenBank/DDBJ databases">
        <authorList>
            <person name="Nowell W R."/>
        </authorList>
    </citation>
    <scope>NUCLEOTIDE SEQUENCE</scope>
</reference>
<dbReference type="AlphaFoldDB" id="A0A815P8B2"/>
<dbReference type="EMBL" id="CAJNOU010004539">
    <property type="protein sequence ID" value="CAF1445514.1"/>
    <property type="molecule type" value="Genomic_DNA"/>
</dbReference>
<evidence type="ECO:0000259" key="2">
    <source>
        <dbReference type="Pfam" id="PF10283"/>
    </source>
</evidence>
<protein>
    <recommendedName>
        <fullName evidence="2">PBZ-type domain-containing protein</fullName>
    </recommendedName>
</protein>
<dbReference type="Pfam" id="PF10283">
    <property type="entry name" value="zf-CCHH"/>
    <property type="match status" value="1"/>
</dbReference>
<feature type="domain" description="PBZ-type" evidence="2">
    <location>
        <begin position="143"/>
        <end position="165"/>
    </location>
</feature>
<accession>A0A815P8B2</accession>
<evidence type="ECO:0000313" key="3">
    <source>
        <dbReference type="EMBL" id="CAF1445514.1"/>
    </source>
</evidence>
<proteinExistence type="predicted"/>
<name>A0A815P8B2_9BILA</name>
<evidence type="ECO:0000313" key="4">
    <source>
        <dbReference type="Proteomes" id="UP000663889"/>
    </source>
</evidence>
<dbReference type="InterPro" id="IPR019406">
    <property type="entry name" value="APLF_PBZ"/>
</dbReference>
<organism evidence="3 4">
    <name type="scientific">Rotaria sordida</name>
    <dbReference type="NCBI Taxonomy" id="392033"/>
    <lineage>
        <taxon>Eukaryota</taxon>
        <taxon>Metazoa</taxon>
        <taxon>Spiralia</taxon>
        <taxon>Gnathifera</taxon>
        <taxon>Rotifera</taxon>
        <taxon>Eurotatoria</taxon>
        <taxon>Bdelloidea</taxon>
        <taxon>Philodinida</taxon>
        <taxon>Philodinidae</taxon>
        <taxon>Rotaria</taxon>
    </lineage>
</organism>
<gene>
    <name evidence="3" type="ORF">SEV965_LOCUS33431</name>
</gene>
<feature type="compositionally biased region" description="Basic and acidic residues" evidence="1">
    <location>
        <begin position="162"/>
        <end position="174"/>
    </location>
</feature>
<sequence>MTERCTTFNPHRFKPNICCDCFEDEQHHPTRVTSNEHPSSAVQVPIYHETADNIDQSKPNDEAPNPQSTPSQTILARGKYNASCHNTEGIHFEQFLNSSSHKEHHNSNTSLSQVDTSENIVPNRTNEQDIVPPSAILSTKILPQCIYGLSCYRTNPNHFERFSHPRGHQREEKSSGISIVDNPFFNNDSSSPMKSTSSPDSKRVRRLEKKLDKYKESELYFIKLIENKMESLTVQFGLQAQEVEKMRQDRTKMAMYNQQLEIALQKELDHREQHELERKQILAIHRQVPKYWHPNTLEEAYREYEISAQSEEFDVIKLLMNSTISMHRNRYGTVNGRDPTKFLINRILRIYNSELWHLYCFKKVR</sequence>
<evidence type="ECO:0000256" key="1">
    <source>
        <dbReference type="SAM" id="MobiDB-lite"/>
    </source>
</evidence>
<feature type="region of interest" description="Disordered" evidence="1">
    <location>
        <begin position="162"/>
        <end position="204"/>
    </location>
</feature>
<feature type="region of interest" description="Disordered" evidence="1">
    <location>
        <begin position="53"/>
        <end position="72"/>
    </location>
</feature>
<comment type="caution">
    <text evidence="3">The sequence shown here is derived from an EMBL/GenBank/DDBJ whole genome shotgun (WGS) entry which is preliminary data.</text>
</comment>
<dbReference type="Proteomes" id="UP000663889">
    <property type="component" value="Unassembled WGS sequence"/>
</dbReference>